<evidence type="ECO:0000313" key="2">
    <source>
        <dbReference type="Proteomes" id="UP000887574"/>
    </source>
</evidence>
<dbReference type="Proteomes" id="UP000887574">
    <property type="component" value="Unplaced"/>
</dbReference>
<proteinExistence type="predicted"/>
<evidence type="ECO:0000313" key="3">
    <source>
        <dbReference type="WBParaSite" id="jg24792"/>
    </source>
</evidence>
<reference evidence="3" key="1">
    <citation type="submission" date="2022-11" db="UniProtKB">
        <authorList>
            <consortium name="WormBaseParasite"/>
        </authorList>
    </citation>
    <scope>IDENTIFICATION</scope>
</reference>
<organism evidence="2 3">
    <name type="scientific">Ditylenchus dipsaci</name>
    <dbReference type="NCBI Taxonomy" id="166011"/>
    <lineage>
        <taxon>Eukaryota</taxon>
        <taxon>Metazoa</taxon>
        <taxon>Ecdysozoa</taxon>
        <taxon>Nematoda</taxon>
        <taxon>Chromadorea</taxon>
        <taxon>Rhabditida</taxon>
        <taxon>Tylenchina</taxon>
        <taxon>Tylenchomorpha</taxon>
        <taxon>Sphaerularioidea</taxon>
        <taxon>Anguinidae</taxon>
        <taxon>Anguininae</taxon>
        <taxon>Ditylenchus</taxon>
    </lineage>
</organism>
<keyword evidence="2" id="KW-1185">Reference proteome</keyword>
<dbReference type="AlphaFoldDB" id="A0A915DXR1"/>
<name>A0A915DXR1_9BILA</name>
<feature type="compositionally biased region" description="Polar residues" evidence="1">
    <location>
        <begin position="115"/>
        <end position="139"/>
    </location>
</feature>
<protein>
    <submittedName>
        <fullName evidence="3">Uncharacterized protein</fullName>
    </submittedName>
</protein>
<feature type="region of interest" description="Disordered" evidence="1">
    <location>
        <begin position="115"/>
        <end position="186"/>
    </location>
</feature>
<accession>A0A915DXR1</accession>
<evidence type="ECO:0000256" key="1">
    <source>
        <dbReference type="SAM" id="MobiDB-lite"/>
    </source>
</evidence>
<feature type="compositionally biased region" description="Polar residues" evidence="1">
    <location>
        <begin position="176"/>
        <end position="186"/>
    </location>
</feature>
<dbReference type="WBParaSite" id="jg24792">
    <property type="protein sequence ID" value="jg24792"/>
    <property type="gene ID" value="jg24792"/>
</dbReference>
<sequence>MLEVRSWGLGMSRRCQRFSSNSYAVERPQKEEDNMWSTLFQDEHVLDPYRDPNAMFPTDPDKYACDVNTDAEGPKDDWVYEYTDYSSPTPASSSINAISVSSTSLIDKCSRNRPACSSATARSSPSGPANLPGPSTSRTFAPLSRPSAQPARVTANSRPHSYVPTIPRPPVRPNYCSVTSQQPKDS</sequence>